<dbReference type="Proteomes" id="UP000182200">
    <property type="component" value="Unassembled WGS sequence"/>
</dbReference>
<accession>A0A0P1MSD1</accession>
<sequence>MKESKGPRYLSEYLDEIVEEGRRQPLNGKINWKYILVLLLPFGTLILVALLILKKLNSTKRRKNSVRKKSS</sequence>
<keyword evidence="1" id="KW-1133">Transmembrane helix</keyword>
<dbReference type="EMBL" id="FAOP01000006">
    <property type="protein sequence ID" value="CUU06299.1"/>
    <property type="molecule type" value="Genomic_DNA"/>
</dbReference>
<name>A0A0P1MF18_9BACT</name>
<accession>A0A0P1MF18</accession>
<gene>
    <name evidence="3" type="ORF">JGI4_01453</name>
    <name evidence="2" type="ORF">JGI8_01274</name>
</gene>
<evidence type="ECO:0000313" key="3">
    <source>
        <dbReference type="EMBL" id="CUU06299.1"/>
    </source>
</evidence>
<reference evidence="2 5" key="1">
    <citation type="submission" date="2015-11" db="EMBL/GenBank/DDBJ databases">
        <authorList>
            <person name="Varghese N."/>
        </authorList>
    </citation>
    <scope>NUCLEOTIDE SEQUENCE [LARGE SCALE GENOMIC DNA]</scope>
    <source>
        <strain evidence="2 5">JGI-8</strain>
    </source>
</reference>
<evidence type="ECO:0000256" key="1">
    <source>
        <dbReference type="SAM" id="Phobius"/>
    </source>
</evidence>
<accession>A0A0S4N5Z0</accession>
<evidence type="ECO:0000313" key="5">
    <source>
        <dbReference type="Proteomes" id="UP000182200"/>
    </source>
</evidence>
<organism evidence="3 4">
    <name type="scientific">Candidatus Kryptonium thompsonii</name>
    <dbReference type="NCBI Taxonomy" id="1633631"/>
    <lineage>
        <taxon>Bacteria</taxon>
        <taxon>Pseudomonadati</taxon>
        <taxon>Candidatus Kryptoniota</taxon>
        <taxon>Candidatus Kryptonium</taxon>
    </lineage>
</organism>
<dbReference type="AlphaFoldDB" id="A0A0P1MF18"/>
<keyword evidence="5" id="KW-1185">Reference proteome</keyword>
<accession>A0A0P1LWT5</accession>
<evidence type="ECO:0000313" key="2">
    <source>
        <dbReference type="EMBL" id="CUS89108.1"/>
    </source>
</evidence>
<reference evidence="3 4" key="2">
    <citation type="submission" date="2015-11" db="EMBL/GenBank/DDBJ databases">
        <authorList>
            <person name="Zhang Y."/>
            <person name="Guo Z."/>
        </authorList>
    </citation>
    <scope>NUCLEOTIDE SEQUENCE [LARGE SCALE GENOMIC DNA]</scope>
    <source>
        <strain evidence="3">JGI-4</strain>
    </source>
</reference>
<evidence type="ECO:0000313" key="4">
    <source>
        <dbReference type="Proteomes" id="UP000182011"/>
    </source>
</evidence>
<dbReference type="RefSeq" id="WP_075427602.1">
    <property type="nucleotide sequence ID" value="NZ_CZVI01000017.1"/>
</dbReference>
<keyword evidence="1" id="KW-0812">Transmembrane</keyword>
<feature type="transmembrane region" description="Helical" evidence="1">
    <location>
        <begin position="34"/>
        <end position="53"/>
    </location>
</feature>
<keyword evidence="1" id="KW-0472">Membrane</keyword>
<dbReference type="Proteomes" id="UP000182011">
    <property type="component" value="Unassembled WGS sequence"/>
</dbReference>
<protein>
    <submittedName>
        <fullName evidence="3">Uncharacterized protein</fullName>
    </submittedName>
</protein>
<dbReference type="EMBL" id="CZVI01000017">
    <property type="protein sequence ID" value="CUS89108.1"/>
    <property type="molecule type" value="Genomic_DNA"/>
</dbReference>
<accession>A0A0P1M371</accession>
<accession>A0A0P1NV32</accession>
<proteinExistence type="predicted"/>